<organism evidence="2">
    <name type="scientific">Solanum chacoense</name>
    <name type="common">Chaco potato</name>
    <dbReference type="NCBI Taxonomy" id="4108"/>
    <lineage>
        <taxon>Eukaryota</taxon>
        <taxon>Viridiplantae</taxon>
        <taxon>Streptophyta</taxon>
        <taxon>Embryophyta</taxon>
        <taxon>Tracheophyta</taxon>
        <taxon>Spermatophyta</taxon>
        <taxon>Magnoliopsida</taxon>
        <taxon>eudicotyledons</taxon>
        <taxon>Gunneridae</taxon>
        <taxon>Pentapetalae</taxon>
        <taxon>asterids</taxon>
        <taxon>lamiids</taxon>
        <taxon>Solanales</taxon>
        <taxon>Solanaceae</taxon>
        <taxon>Solanoideae</taxon>
        <taxon>Solaneae</taxon>
        <taxon>Solanum</taxon>
    </lineage>
</organism>
<protein>
    <submittedName>
        <fullName evidence="2">Putative ovule protein</fullName>
    </submittedName>
</protein>
<reference evidence="2" key="1">
    <citation type="submission" date="2015-12" db="EMBL/GenBank/DDBJ databases">
        <title>Gene expression during late stages of embryo sac development: a critical building block for successful pollen-pistil interactions.</title>
        <authorList>
            <person name="Liu Y."/>
            <person name="Joly V."/>
            <person name="Sabar M."/>
            <person name="Matton D.P."/>
        </authorList>
    </citation>
    <scope>NUCLEOTIDE SEQUENCE</scope>
</reference>
<evidence type="ECO:0000256" key="1">
    <source>
        <dbReference type="SAM" id="Phobius"/>
    </source>
</evidence>
<keyword evidence="1" id="KW-0812">Transmembrane</keyword>
<evidence type="ECO:0000313" key="2">
    <source>
        <dbReference type="EMBL" id="JAP16093.1"/>
    </source>
</evidence>
<accession>A0A0V0H7B6</accession>
<dbReference type="AlphaFoldDB" id="A0A0V0H7B6"/>
<name>A0A0V0H7B6_SOLCH</name>
<keyword evidence="1" id="KW-1133">Transmembrane helix</keyword>
<keyword evidence="1" id="KW-0472">Membrane</keyword>
<sequence>MLKIPISLGNYLKISKMHPIFRQPHGLGNLHSKMFVAAYSLLLKIITLVFLVVSFSLVANGVSTSETAQYETHCH</sequence>
<dbReference type="EMBL" id="GEDG01024281">
    <property type="protein sequence ID" value="JAP16093.1"/>
    <property type="molecule type" value="Transcribed_RNA"/>
</dbReference>
<proteinExistence type="predicted"/>
<feature type="transmembrane region" description="Helical" evidence="1">
    <location>
        <begin position="36"/>
        <end position="59"/>
    </location>
</feature>